<organism evidence="5 6">
    <name type="scientific">Variovorax paradoxus</name>
    <dbReference type="NCBI Taxonomy" id="34073"/>
    <lineage>
        <taxon>Bacteria</taxon>
        <taxon>Pseudomonadati</taxon>
        <taxon>Pseudomonadota</taxon>
        <taxon>Betaproteobacteria</taxon>
        <taxon>Burkholderiales</taxon>
        <taxon>Comamonadaceae</taxon>
        <taxon>Variovorax</taxon>
    </lineage>
</organism>
<evidence type="ECO:0000313" key="5">
    <source>
        <dbReference type="EMBL" id="MDP9972266.1"/>
    </source>
</evidence>
<dbReference type="CDD" id="cd06326">
    <property type="entry name" value="PBP1_ABC_ligand_binding-like"/>
    <property type="match status" value="1"/>
</dbReference>
<dbReference type="EMBL" id="JAUSRV010000008">
    <property type="protein sequence ID" value="MDP9972266.1"/>
    <property type="molecule type" value="Genomic_DNA"/>
</dbReference>
<accession>A0AAW8EHJ6</accession>
<dbReference type="PANTHER" id="PTHR47235:SF1">
    <property type="entry name" value="BLR6548 PROTEIN"/>
    <property type="match status" value="1"/>
</dbReference>
<proteinExistence type="inferred from homology"/>
<dbReference type="Pfam" id="PF13458">
    <property type="entry name" value="Peripla_BP_6"/>
    <property type="match status" value="1"/>
</dbReference>
<gene>
    <name evidence="5" type="ORF">J2W39_003508</name>
</gene>
<dbReference type="AlphaFoldDB" id="A0AAW8EHJ6"/>
<comment type="caution">
    <text evidence="5">The sequence shown here is derived from an EMBL/GenBank/DDBJ whole genome shotgun (WGS) entry which is preliminary data.</text>
</comment>
<dbReference type="SUPFAM" id="SSF53822">
    <property type="entry name" value="Periplasmic binding protein-like I"/>
    <property type="match status" value="1"/>
</dbReference>
<dbReference type="Gene3D" id="3.40.50.2300">
    <property type="match status" value="2"/>
</dbReference>
<protein>
    <submittedName>
        <fullName evidence="5">ABC-type branched-subunit amino acid transport system substrate-binding protein</fullName>
    </submittedName>
</protein>
<sequence>MTPVRRRAFCAAAAAAAAAPWIVAARGSEPGVYDNKVVFGQTIGFDSVWGSLYRNYTDGLLACFAQVNAQGGMHGRQLSVVRREDNYVIDRALANVRAFGQGADVFGLACIGGSGITLAAMPLLEEYRLPAVGALTGADGARVYNRYLFHTRTAYSNEVEKMVEHLSTIGIRRMAVVYQDNAFGMSTLAAAQKAAQRFQAQLVADVPHPAENWEGRGMAATVVKAAPQAVLLFTSPSTVADLMKQYRAQARAALPSPWVLSVTSVPKLSELLETDVRGIAITQVMPHPRGPSRAARNFRSVMARHGSGDALSYEALEGFMTGRVIVEGLRRAGRNLTREGYVRALEGFELQSLEELDYRYTASSHLGPSFVEVTLLGAGGTVLR</sequence>
<feature type="domain" description="Leucine-binding protein" evidence="4">
    <location>
        <begin position="53"/>
        <end position="352"/>
    </location>
</feature>
<dbReference type="Proteomes" id="UP001224845">
    <property type="component" value="Unassembled WGS sequence"/>
</dbReference>
<dbReference type="PANTHER" id="PTHR47235">
    <property type="entry name" value="BLR6548 PROTEIN"/>
    <property type="match status" value="1"/>
</dbReference>
<comment type="similarity">
    <text evidence="1">Belongs to the leucine-binding protein family.</text>
</comment>
<dbReference type="InterPro" id="IPR028082">
    <property type="entry name" value="Peripla_BP_I"/>
</dbReference>
<keyword evidence="2 3" id="KW-0732">Signal</keyword>
<dbReference type="InterPro" id="IPR028081">
    <property type="entry name" value="Leu-bd"/>
</dbReference>
<feature type="signal peptide" evidence="3">
    <location>
        <begin position="1"/>
        <end position="25"/>
    </location>
</feature>
<evidence type="ECO:0000259" key="4">
    <source>
        <dbReference type="Pfam" id="PF13458"/>
    </source>
</evidence>
<evidence type="ECO:0000313" key="6">
    <source>
        <dbReference type="Proteomes" id="UP001224845"/>
    </source>
</evidence>
<name>A0AAW8EHJ6_VARPD</name>
<evidence type="ECO:0000256" key="2">
    <source>
        <dbReference type="ARBA" id="ARBA00022729"/>
    </source>
</evidence>
<feature type="chain" id="PRO_5043544027" evidence="3">
    <location>
        <begin position="26"/>
        <end position="384"/>
    </location>
</feature>
<evidence type="ECO:0000256" key="3">
    <source>
        <dbReference type="SAM" id="SignalP"/>
    </source>
</evidence>
<reference evidence="5" key="1">
    <citation type="submission" date="2023-07" db="EMBL/GenBank/DDBJ databases">
        <title>Sorghum-associated microbial communities from plants grown in Nebraska, USA.</title>
        <authorList>
            <person name="Schachtman D."/>
        </authorList>
    </citation>
    <scope>NUCLEOTIDE SEQUENCE</scope>
    <source>
        <strain evidence="5">DS3315</strain>
    </source>
</reference>
<dbReference type="RefSeq" id="WP_307594896.1">
    <property type="nucleotide sequence ID" value="NZ_CAXUQV020000002.1"/>
</dbReference>
<evidence type="ECO:0000256" key="1">
    <source>
        <dbReference type="ARBA" id="ARBA00010062"/>
    </source>
</evidence>